<dbReference type="InterPro" id="IPR014756">
    <property type="entry name" value="Ig_E-set"/>
</dbReference>
<dbReference type="EMBL" id="JAGINW010000001">
    <property type="protein sequence ID" value="MBP2326860.1"/>
    <property type="molecule type" value="Genomic_DNA"/>
</dbReference>
<feature type="signal peptide" evidence="3">
    <location>
        <begin position="1"/>
        <end position="24"/>
    </location>
</feature>
<reference evidence="5 6" key="1">
    <citation type="submission" date="2021-03" db="EMBL/GenBank/DDBJ databases">
        <title>Sequencing the genomes of 1000 actinobacteria strains.</title>
        <authorList>
            <person name="Klenk H.-P."/>
        </authorList>
    </citation>
    <scope>NUCLEOTIDE SEQUENCE [LARGE SCALE GENOMIC DNA]</scope>
    <source>
        <strain evidence="5 6">DSM 46670</strain>
    </source>
</reference>
<dbReference type="InterPro" id="IPR001919">
    <property type="entry name" value="CBD2"/>
</dbReference>
<evidence type="ECO:0000313" key="5">
    <source>
        <dbReference type="EMBL" id="MBP2326860.1"/>
    </source>
</evidence>
<dbReference type="SUPFAM" id="SSF81296">
    <property type="entry name" value="E set domains"/>
    <property type="match status" value="1"/>
</dbReference>
<gene>
    <name evidence="5" type="ORF">JOF56_007245</name>
</gene>
<dbReference type="InterPro" id="IPR008965">
    <property type="entry name" value="CBM2/CBM3_carb-bd_dom_sf"/>
</dbReference>
<dbReference type="InterPro" id="IPR051024">
    <property type="entry name" value="GlcNAc_Chitin_IntDeg"/>
</dbReference>
<dbReference type="InterPro" id="IPR012291">
    <property type="entry name" value="CBM2_carb-bd_dom_sf"/>
</dbReference>
<feature type="region of interest" description="Disordered" evidence="2">
    <location>
        <begin position="322"/>
        <end position="348"/>
    </location>
</feature>
<evidence type="ECO:0000313" key="6">
    <source>
        <dbReference type="Proteomes" id="UP001519332"/>
    </source>
</evidence>
<dbReference type="InterPro" id="IPR004302">
    <property type="entry name" value="Cellulose/chitin-bd_N"/>
</dbReference>
<name>A0ABS4TR26_9PSEU</name>
<evidence type="ECO:0000256" key="1">
    <source>
        <dbReference type="ARBA" id="ARBA00022729"/>
    </source>
</evidence>
<proteinExistence type="predicted"/>
<keyword evidence="6" id="KW-1185">Reference proteome</keyword>
<organism evidence="5 6">
    <name type="scientific">Kibdelosporangium banguiense</name>
    <dbReference type="NCBI Taxonomy" id="1365924"/>
    <lineage>
        <taxon>Bacteria</taxon>
        <taxon>Bacillati</taxon>
        <taxon>Actinomycetota</taxon>
        <taxon>Actinomycetes</taxon>
        <taxon>Pseudonocardiales</taxon>
        <taxon>Pseudonocardiaceae</taxon>
        <taxon>Kibdelosporangium</taxon>
    </lineage>
</organism>
<dbReference type="Pfam" id="PF00553">
    <property type="entry name" value="CBM_2"/>
    <property type="match status" value="1"/>
</dbReference>
<dbReference type="PANTHER" id="PTHR34823">
    <property type="entry name" value="GLCNAC-BINDING PROTEIN A"/>
    <property type="match status" value="1"/>
</dbReference>
<dbReference type="SUPFAM" id="SSF49384">
    <property type="entry name" value="Carbohydrate-binding domain"/>
    <property type="match status" value="1"/>
</dbReference>
<keyword evidence="1 3" id="KW-0732">Signal</keyword>
<dbReference type="PANTHER" id="PTHR34823:SF1">
    <property type="entry name" value="CHITIN-BINDING TYPE-4 DOMAIN-CONTAINING PROTEIN"/>
    <property type="match status" value="1"/>
</dbReference>
<evidence type="ECO:0000259" key="4">
    <source>
        <dbReference type="PROSITE" id="PS51173"/>
    </source>
</evidence>
<comment type="caution">
    <text evidence="5">The sequence shown here is derived from an EMBL/GenBank/DDBJ whole genome shotgun (WGS) entry which is preliminary data.</text>
</comment>
<sequence length="348" mass="37071">MRTRKLALLSALAVALSTVVVVLAGSSTTASAHGAMLQPGSRTYFCWRDGMTPQGNLVPRNPACAAAAAKSGVNPLYNWFSVLRSDGEGRTRGFVPDGQLCSGGNQTFDGWNLPSNNWPLTHLTTGADFSWSYNAWAAHPGWFYLYITKDSWSPTRALTWNDIEEQPFLSVDHPPMSGSVGSVEGHYYWNGRLPAGKSGKHIIYSVWKRSDSKETFYGCSDVIFDGGKGEVTGIGESGPPPNDPPVPGACTAEYRVTGNWNGGFQAEVTVRNPGTTAINGWTASWALAAGQQINSIWNGTRVGTGSPVSVRNVDWNRTLQPGSQTTFGLSANTSGGSQPGGTLTCSSP</sequence>
<dbReference type="Proteomes" id="UP001519332">
    <property type="component" value="Unassembled WGS sequence"/>
</dbReference>
<protein>
    <submittedName>
        <fullName evidence="5">Chitin-binding protein</fullName>
    </submittedName>
</protein>
<accession>A0ABS4TR26</accession>
<dbReference type="PROSITE" id="PS51173">
    <property type="entry name" value="CBM2"/>
    <property type="match status" value="1"/>
</dbReference>
<dbReference type="RefSeq" id="WP_209643882.1">
    <property type="nucleotide sequence ID" value="NZ_JAGINW010000001.1"/>
</dbReference>
<evidence type="ECO:0000256" key="3">
    <source>
        <dbReference type="SAM" id="SignalP"/>
    </source>
</evidence>
<feature type="chain" id="PRO_5046897792" evidence="3">
    <location>
        <begin position="25"/>
        <end position="348"/>
    </location>
</feature>
<dbReference type="Pfam" id="PF03067">
    <property type="entry name" value="LPMO_10"/>
    <property type="match status" value="1"/>
</dbReference>
<dbReference type="Gene3D" id="2.60.40.290">
    <property type="match status" value="1"/>
</dbReference>
<evidence type="ECO:0000256" key="2">
    <source>
        <dbReference type="SAM" id="MobiDB-lite"/>
    </source>
</evidence>
<dbReference type="Gene3D" id="2.70.50.50">
    <property type="entry name" value="chitin-binding protein cbp21"/>
    <property type="match status" value="1"/>
</dbReference>
<dbReference type="CDD" id="cd21177">
    <property type="entry name" value="LPMO_AA10"/>
    <property type="match status" value="1"/>
</dbReference>
<dbReference type="SMART" id="SM00637">
    <property type="entry name" value="CBD_II"/>
    <property type="match status" value="1"/>
</dbReference>
<feature type="domain" description="CBM2" evidence="4">
    <location>
        <begin position="243"/>
        <end position="348"/>
    </location>
</feature>